<dbReference type="InterPro" id="IPR000683">
    <property type="entry name" value="Gfo/Idh/MocA-like_OxRdtase_N"/>
</dbReference>
<dbReference type="Gene3D" id="3.30.360.10">
    <property type="entry name" value="Dihydrodipicolinate Reductase, domain 2"/>
    <property type="match status" value="1"/>
</dbReference>
<dbReference type="Pfam" id="PF01408">
    <property type="entry name" value="GFO_IDH_MocA"/>
    <property type="match status" value="1"/>
</dbReference>
<evidence type="ECO:0000256" key="1">
    <source>
        <dbReference type="ARBA" id="ARBA00010928"/>
    </source>
</evidence>
<organism evidence="4 5">
    <name type="scientific">Paenibacillus dendrobii</name>
    <dbReference type="NCBI Taxonomy" id="2691084"/>
    <lineage>
        <taxon>Bacteria</taxon>
        <taxon>Bacillati</taxon>
        <taxon>Bacillota</taxon>
        <taxon>Bacilli</taxon>
        <taxon>Bacillales</taxon>
        <taxon>Paenibacillaceae</taxon>
        <taxon>Paenibacillus</taxon>
    </lineage>
</organism>
<dbReference type="SUPFAM" id="SSF51735">
    <property type="entry name" value="NAD(P)-binding Rossmann-fold domains"/>
    <property type="match status" value="1"/>
</dbReference>
<dbReference type="AlphaFoldDB" id="A0A7X3LKV5"/>
<dbReference type="RefSeq" id="WP_160500637.1">
    <property type="nucleotide sequence ID" value="NZ_WUBI01000005.1"/>
</dbReference>
<evidence type="ECO:0000313" key="5">
    <source>
        <dbReference type="Proteomes" id="UP000460318"/>
    </source>
</evidence>
<evidence type="ECO:0000259" key="3">
    <source>
        <dbReference type="Pfam" id="PF02894"/>
    </source>
</evidence>
<dbReference type="Proteomes" id="UP000460318">
    <property type="component" value="Unassembled WGS sequence"/>
</dbReference>
<dbReference type="InterPro" id="IPR051450">
    <property type="entry name" value="Gfo/Idh/MocA_Oxidoreductases"/>
</dbReference>
<feature type="domain" description="Gfo/Idh/MocA-like oxidoreductase N-terminal" evidence="2">
    <location>
        <begin position="1"/>
        <end position="118"/>
    </location>
</feature>
<dbReference type="PANTHER" id="PTHR43377">
    <property type="entry name" value="BILIVERDIN REDUCTASE A"/>
    <property type="match status" value="1"/>
</dbReference>
<dbReference type="PANTHER" id="PTHR43377:SF1">
    <property type="entry name" value="BILIVERDIN REDUCTASE A"/>
    <property type="match status" value="1"/>
</dbReference>
<protein>
    <submittedName>
        <fullName evidence="4">Gfo/Idh/MocA family oxidoreductase</fullName>
    </submittedName>
</protein>
<evidence type="ECO:0000259" key="2">
    <source>
        <dbReference type="Pfam" id="PF01408"/>
    </source>
</evidence>
<keyword evidence="5" id="KW-1185">Reference proteome</keyword>
<gene>
    <name evidence="4" type="ORF">GRF59_25580</name>
</gene>
<sequence length="332" mass="36275">MKVAVIGCGGMGTIHADRYASMPGITLTGVCDIDVQAAEKLAEKTGATHFSSMEDLIREARPDVVSIAVPTYMHVPLIKQAAEEKVHIICEKPIALSPAEAAEAIDFCESRGVRLFVGQVVRFFPQYQQLAEQIQHAGSSSAGIYHASRAGSHPGLVRDWYHDRQKSGGVIVDLMIHDIDYVLGAFGEIEEVFAFHRVQGGIDYASATFRCTNGTIAQLEGFWGYPGPFTTTFEFAGKDGIIRYDSNDAQSVRVRRTADLEQDGGFVETPQSELVHDPYYRELFHFLECIRSGMEPAVTAADALNALKWACAAEESAQSGLPVRLEKEAAKS</sequence>
<dbReference type="GO" id="GO:0000166">
    <property type="term" value="F:nucleotide binding"/>
    <property type="evidence" value="ECO:0007669"/>
    <property type="project" value="InterPro"/>
</dbReference>
<dbReference type="EMBL" id="WUBI01000005">
    <property type="protein sequence ID" value="MWV46988.1"/>
    <property type="molecule type" value="Genomic_DNA"/>
</dbReference>
<accession>A0A7X3LKV5</accession>
<dbReference type="Pfam" id="PF02894">
    <property type="entry name" value="GFO_IDH_MocA_C"/>
    <property type="match status" value="1"/>
</dbReference>
<dbReference type="Gene3D" id="3.40.50.720">
    <property type="entry name" value="NAD(P)-binding Rossmann-like Domain"/>
    <property type="match status" value="1"/>
</dbReference>
<dbReference type="InterPro" id="IPR004104">
    <property type="entry name" value="Gfo/Idh/MocA-like_OxRdtase_C"/>
</dbReference>
<proteinExistence type="inferred from homology"/>
<comment type="similarity">
    <text evidence="1">Belongs to the Gfo/Idh/MocA family.</text>
</comment>
<dbReference type="SUPFAM" id="SSF55347">
    <property type="entry name" value="Glyceraldehyde-3-phosphate dehydrogenase-like, C-terminal domain"/>
    <property type="match status" value="1"/>
</dbReference>
<reference evidence="4 5" key="1">
    <citation type="submission" date="2019-12" db="EMBL/GenBank/DDBJ databases">
        <title>Paenibacillus sp. nov., an endophytic bacterium isolated from the stem of Dendrobium.</title>
        <authorList>
            <person name="Zhao R."/>
        </authorList>
    </citation>
    <scope>NUCLEOTIDE SEQUENCE [LARGE SCALE GENOMIC DNA]</scope>
    <source>
        <strain evidence="4 5">HJL G12</strain>
    </source>
</reference>
<dbReference type="InterPro" id="IPR036291">
    <property type="entry name" value="NAD(P)-bd_dom_sf"/>
</dbReference>
<feature type="domain" description="Gfo/Idh/MocA-like oxidoreductase C-terminal" evidence="3">
    <location>
        <begin position="159"/>
        <end position="325"/>
    </location>
</feature>
<comment type="caution">
    <text evidence="4">The sequence shown here is derived from an EMBL/GenBank/DDBJ whole genome shotgun (WGS) entry which is preliminary data.</text>
</comment>
<evidence type="ECO:0000313" key="4">
    <source>
        <dbReference type="EMBL" id="MWV46988.1"/>
    </source>
</evidence>
<name>A0A7X3LKV5_9BACL</name>